<dbReference type="Proteomes" id="UP000078542">
    <property type="component" value="Unassembled WGS sequence"/>
</dbReference>
<name>A0A195C6D5_9HYME</name>
<evidence type="ECO:0000313" key="1">
    <source>
        <dbReference type="EMBL" id="KYM96195.1"/>
    </source>
</evidence>
<dbReference type="EMBL" id="KQ978231">
    <property type="protein sequence ID" value="KYM96195.1"/>
    <property type="molecule type" value="Genomic_DNA"/>
</dbReference>
<gene>
    <name evidence="1" type="ORF">ALC62_13247</name>
</gene>
<organism evidence="1 2">
    <name type="scientific">Cyphomyrmex costatus</name>
    <dbReference type="NCBI Taxonomy" id="456900"/>
    <lineage>
        <taxon>Eukaryota</taxon>
        <taxon>Metazoa</taxon>
        <taxon>Ecdysozoa</taxon>
        <taxon>Arthropoda</taxon>
        <taxon>Hexapoda</taxon>
        <taxon>Insecta</taxon>
        <taxon>Pterygota</taxon>
        <taxon>Neoptera</taxon>
        <taxon>Endopterygota</taxon>
        <taxon>Hymenoptera</taxon>
        <taxon>Apocrita</taxon>
        <taxon>Aculeata</taxon>
        <taxon>Formicoidea</taxon>
        <taxon>Formicidae</taxon>
        <taxon>Myrmicinae</taxon>
        <taxon>Cyphomyrmex</taxon>
    </lineage>
</organism>
<accession>A0A195C6D5</accession>
<evidence type="ECO:0000313" key="2">
    <source>
        <dbReference type="Proteomes" id="UP000078542"/>
    </source>
</evidence>
<protein>
    <submittedName>
        <fullName evidence="1">Uncharacterized protein</fullName>
    </submittedName>
</protein>
<sequence length="78" mass="9094">MHRWINFRWYNTAQGQTPRERDETPDGEFYARDQKRLPATVEETEEIEEIENSPVAFEGCRAALTALTSAQRDTAMEM</sequence>
<dbReference type="AlphaFoldDB" id="A0A195C6D5"/>
<keyword evidence="2" id="KW-1185">Reference proteome</keyword>
<reference evidence="1 2" key="1">
    <citation type="submission" date="2016-03" db="EMBL/GenBank/DDBJ databases">
        <title>Cyphomyrmex costatus WGS genome.</title>
        <authorList>
            <person name="Nygaard S."/>
            <person name="Hu H."/>
            <person name="Boomsma J."/>
            <person name="Zhang G."/>
        </authorList>
    </citation>
    <scope>NUCLEOTIDE SEQUENCE [LARGE SCALE GENOMIC DNA]</scope>
    <source>
        <strain evidence="1">MS0001</strain>
        <tissue evidence="1">Whole body</tissue>
    </source>
</reference>
<proteinExistence type="predicted"/>